<keyword evidence="2" id="KW-1185">Reference proteome</keyword>
<organism evidence="1 2">
    <name type="scientific">Hermanssonia centrifuga</name>
    <dbReference type="NCBI Taxonomy" id="98765"/>
    <lineage>
        <taxon>Eukaryota</taxon>
        <taxon>Fungi</taxon>
        <taxon>Dikarya</taxon>
        <taxon>Basidiomycota</taxon>
        <taxon>Agaricomycotina</taxon>
        <taxon>Agaricomycetes</taxon>
        <taxon>Polyporales</taxon>
        <taxon>Meruliaceae</taxon>
        <taxon>Hermanssonia</taxon>
    </lineage>
</organism>
<name>A0A2R6R7C1_9APHY</name>
<dbReference type="AlphaFoldDB" id="A0A2R6R7C1"/>
<protein>
    <submittedName>
        <fullName evidence="1">Uncharacterized protein</fullName>
    </submittedName>
</protein>
<comment type="caution">
    <text evidence="1">The sequence shown here is derived from an EMBL/GenBank/DDBJ whole genome shotgun (WGS) entry which is preliminary data.</text>
</comment>
<reference evidence="1 2" key="1">
    <citation type="submission" date="2018-02" db="EMBL/GenBank/DDBJ databases">
        <title>Genome sequence of the basidiomycete white-rot fungus Phlebia centrifuga.</title>
        <authorList>
            <person name="Granchi Z."/>
            <person name="Peng M."/>
            <person name="de Vries R.P."/>
            <person name="Hilden K."/>
            <person name="Makela M.R."/>
            <person name="Grigoriev I."/>
            <person name="Riley R."/>
        </authorList>
    </citation>
    <scope>NUCLEOTIDE SEQUENCE [LARGE SCALE GENOMIC DNA]</scope>
    <source>
        <strain evidence="1 2">FBCC195</strain>
    </source>
</reference>
<dbReference type="OrthoDB" id="2013972at2759"/>
<evidence type="ECO:0000313" key="1">
    <source>
        <dbReference type="EMBL" id="PSS22656.1"/>
    </source>
</evidence>
<sequence>MPPIAPLPPRATEAVPACLAAQETTSDPLEPAAAFIPGPSTSLSTDSDSASTSTLVDADSVLTSATSLTRTLSRISENSTESDPALVQLHRTLSTSSSARSPIDEPSMKRRSVAVLTPTETTRIGDESSSGLFRMERLQSLPNDALFMHLYQAVRMVLSVKEAMWDELLKRVDANDRSLRLHGWEDADCDERASRDRFDALVDRYYGDMQVRMSLWHSLVKAGWPYPRRELLSPGECAEEEKLRQAILEARRNATEQEFAIPTRSIRLLLGVKCT</sequence>
<accession>A0A2R6R7C1</accession>
<proteinExistence type="predicted"/>
<gene>
    <name evidence="1" type="ORF">PHLCEN_2v3022</name>
</gene>
<evidence type="ECO:0000313" key="2">
    <source>
        <dbReference type="Proteomes" id="UP000186601"/>
    </source>
</evidence>
<dbReference type="Proteomes" id="UP000186601">
    <property type="component" value="Unassembled WGS sequence"/>
</dbReference>
<dbReference type="STRING" id="98765.A0A2R6R7C1"/>
<dbReference type="EMBL" id="MLYV02000271">
    <property type="protein sequence ID" value="PSS22656.1"/>
    <property type="molecule type" value="Genomic_DNA"/>
</dbReference>